<evidence type="ECO:0000256" key="3">
    <source>
        <dbReference type="SAM" id="MobiDB-lite"/>
    </source>
</evidence>
<proteinExistence type="inferred from homology"/>
<evidence type="ECO:0000259" key="6">
    <source>
        <dbReference type="Pfam" id="PF25989"/>
    </source>
</evidence>
<dbReference type="Pfam" id="PF25917">
    <property type="entry name" value="BSH_RND"/>
    <property type="match status" value="1"/>
</dbReference>
<organism evidence="7 8">
    <name type="scientific">Rhizobium lusitanum</name>
    <dbReference type="NCBI Taxonomy" id="293958"/>
    <lineage>
        <taxon>Bacteria</taxon>
        <taxon>Pseudomonadati</taxon>
        <taxon>Pseudomonadota</taxon>
        <taxon>Alphaproteobacteria</taxon>
        <taxon>Hyphomicrobiales</taxon>
        <taxon>Rhizobiaceae</taxon>
        <taxon>Rhizobium/Agrobacterium group</taxon>
        <taxon>Rhizobium</taxon>
    </lineage>
</organism>
<dbReference type="AlphaFoldDB" id="A0A7X0ILY8"/>
<comment type="similarity">
    <text evidence="2">Belongs to the membrane fusion protein (MFP) (TC 8.A.1) family.</text>
</comment>
<dbReference type="SUPFAM" id="SSF111369">
    <property type="entry name" value="HlyD-like secretion proteins"/>
    <property type="match status" value="1"/>
</dbReference>
<evidence type="ECO:0000313" key="8">
    <source>
        <dbReference type="Proteomes" id="UP000565576"/>
    </source>
</evidence>
<dbReference type="NCBIfam" id="TIGR01730">
    <property type="entry name" value="RND_mfp"/>
    <property type="match status" value="1"/>
</dbReference>
<dbReference type="InterPro" id="IPR006143">
    <property type="entry name" value="RND_pump_MFP"/>
</dbReference>
<evidence type="ECO:0000256" key="1">
    <source>
        <dbReference type="ARBA" id="ARBA00004236"/>
    </source>
</evidence>
<gene>
    <name evidence="7" type="ORF">GGD46_000422</name>
</gene>
<dbReference type="GO" id="GO:1990281">
    <property type="term" value="C:efflux pump complex"/>
    <property type="evidence" value="ECO:0007669"/>
    <property type="project" value="TreeGrafter"/>
</dbReference>
<feature type="compositionally biased region" description="Polar residues" evidence="3">
    <location>
        <begin position="397"/>
        <end position="413"/>
    </location>
</feature>
<evidence type="ECO:0000256" key="2">
    <source>
        <dbReference type="ARBA" id="ARBA00009477"/>
    </source>
</evidence>
<dbReference type="InterPro" id="IPR058637">
    <property type="entry name" value="YknX-like_C"/>
</dbReference>
<feature type="region of interest" description="Disordered" evidence="3">
    <location>
        <begin position="390"/>
        <end position="413"/>
    </location>
</feature>
<comment type="subcellular location">
    <subcellularLocation>
        <location evidence="1">Cell membrane</location>
    </subcellularLocation>
</comment>
<dbReference type="EMBL" id="JACHBG010000001">
    <property type="protein sequence ID" value="MBB6483179.1"/>
    <property type="molecule type" value="Genomic_DNA"/>
</dbReference>
<reference evidence="7 8" key="1">
    <citation type="submission" date="2020-08" db="EMBL/GenBank/DDBJ databases">
        <title>Genomic Encyclopedia of Type Strains, Phase IV (KMG-V): Genome sequencing to study the core and pangenomes of soil and plant-associated prokaryotes.</title>
        <authorList>
            <person name="Whitman W."/>
        </authorList>
    </citation>
    <scope>NUCLEOTIDE SEQUENCE [LARGE SCALE GENOMIC DNA]</scope>
    <source>
        <strain evidence="7 8">SEMIA 4060</strain>
    </source>
</reference>
<protein>
    <submittedName>
        <fullName evidence="7">RND family efflux transporter MFP subunit</fullName>
    </submittedName>
</protein>
<dbReference type="InterPro" id="IPR058626">
    <property type="entry name" value="MdtA-like_b-barrel"/>
</dbReference>
<dbReference type="Gene3D" id="2.40.420.20">
    <property type="match status" value="1"/>
</dbReference>
<dbReference type="Pfam" id="PF25944">
    <property type="entry name" value="Beta-barrel_RND"/>
    <property type="match status" value="1"/>
</dbReference>
<dbReference type="InterPro" id="IPR058625">
    <property type="entry name" value="MdtA-like_BSH"/>
</dbReference>
<feature type="domain" description="YknX-like C-terminal permuted SH3-like" evidence="6">
    <location>
        <begin position="317"/>
        <end position="381"/>
    </location>
</feature>
<evidence type="ECO:0000313" key="7">
    <source>
        <dbReference type="EMBL" id="MBB6483179.1"/>
    </source>
</evidence>
<dbReference type="PANTHER" id="PTHR30469">
    <property type="entry name" value="MULTIDRUG RESISTANCE PROTEIN MDTA"/>
    <property type="match status" value="1"/>
</dbReference>
<dbReference type="Gene3D" id="2.40.50.100">
    <property type="match status" value="1"/>
</dbReference>
<feature type="domain" description="Multidrug resistance protein MdtA-like barrel-sandwich hybrid" evidence="4">
    <location>
        <begin position="86"/>
        <end position="223"/>
    </location>
</feature>
<dbReference type="PANTHER" id="PTHR30469:SF36">
    <property type="entry name" value="BLL3903 PROTEIN"/>
    <property type="match status" value="1"/>
</dbReference>
<evidence type="ECO:0000259" key="5">
    <source>
        <dbReference type="Pfam" id="PF25944"/>
    </source>
</evidence>
<dbReference type="Pfam" id="PF25989">
    <property type="entry name" value="YknX_C"/>
    <property type="match status" value="1"/>
</dbReference>
<evidence type="ECO:0000259" key="4">
    <source>
        <dbReference type="Pfam" id="PF25917"/>
    </source>
</evidence>
<dbReference type="Proteomes" id="UP000565576">
    <property type="component" value="Unassembled WGS sequence"/>
</dbReference>
<sequence>MKKFWLPLGLFVVAALAAWGYRDRIPFLSAFVDKASAETKDTSKTAAAGSKKHQAGPSVVKTVAVENRTLPSDITATGSAVAQNATTIAAQESGIITSIEAQDGAMVKAGDLIAKLDSRTAQAAVDKDQANIVKDQAALVAAESALNRAKSLLANAGTQQTVDQAVAARDTAAADVNADKAQLAADHVLLENTQIRAPYDGRLGNVVPSPGAYVTPGTAIVTITQYNPIYVQFHMQENQLRQLEEAMKAGTVPVSTVPNSTKGKSRQGAVSFFDNTVDPSSGTILVKAKFDNANGAIWPGRSVNVVMHLTDNQPAIVAPTVAISPGPEGFYAYVVKDSKVHLTPVTVERQNGGYSAIAKGLTEGDHVVIEGQVQLIDGQNIVEQFNDEKPEKVAAANDQSSQKSETISVGAQQ</sequence>
<feature type="domain" description="Multidrug resistance protein MdtA-like beta-barrel" evidence="5">
    <location>
        <begin position="228"/>
        <end position="310"/>
    </location>
</feature>
<dbReference type="Gene3D" id="2.40.30.170">
    <property type="match status" value="1"/>
</dbReference>
<dbReference type="RefSeq" id="WP_184701346.1">
    <property type="nucleotide sequence ID" value="NZ_JACHBG010000001.1"/>
</dbReference>
<accession>A0A7X0ILY8</accession>
<dbReference type="Gene3D" id="1.10.287.470">
    <property type="entry name" value="Helix hairpin bin"/>
    <property type="match status" value="1"/>
</dbReference>
<name>A0A7X0ILY8_9HYPH</name>
<comment type="caution">
    <text evidence="7">The sequence shown here is derived from an EMBL/GenBank/DDBJ whole genome shotgun (WGS) entry which is preliminary data.</text>
</comment>
<dbReference type="GO" id="GO:0015562">
    <property type="term" value="F:efflux transmembrane transporter activity"/>
    <property type="evidence" value="ECO:0007669"/>
    <property type="project" value="TreeGrafter"/>
</dbReference>